<dbReference type="OrthoDB" id="649864at2759"/>
<name>A0A8T2TQA3_CERRI</name>
<dbReference type="InterPro" id="IPR036312">
    <property type="entry name" value="Bifun_inhib/LTP/seed_sf"/>
</dbReference>
<accession>A0A8T2TQA3</accession>
<evidence type="ECO:0000313" key="2">
    <source>
        <dbReference type="Proteomes" id="UP000825935"/>
    </source>
</evidence>
<proteinExistence type="predicted"/>
<comment type="caution">
    <text evidence="1">The sequence shown here is derived from an EMBL/GenBank/DDBJ whole genome shotgun (WGS) entry which is preliminary data.</text>
</comment>
<dbReference type="EMBL" id="CM035416">
    <property type="protein sequence ID" value="KAH7424510.1"/>
    <property type="molecule type" value="Genomic_DNA"/>
</dbReference>
<gene>
    <name evidence="1" type="ORF">KP509_11G012200</name>
</gene>
<reference evidence="1" key="1">
    <citation type="submission" date="2021-08" db="EMBL/GenBank/DDBJ databases">
        <title>WGS assembly of Ceratopteris richardii.</title>
        <authorList>
            <person name="Marchant D.B."/>
            <person name="Chen G."/>
            <person name="Jenkins J."/>
            <person name="Shu S."/>
            <person name="Leebens-Mack J."/>
            <person name="Grimwood J."/>
            <person name="Schmutz J."/>
            <person name="Soltis P."/>
            <person name="Soltis D."/>
            <person name="Chen Z.-H."/>
        </authorList>
    </citation>
    <scope>NUCLEOTIDE SEQUENCE</scope>
    <source>
        <strain evidence="1">Whitten #5841</strain>
        <tissue evidence="1">Leaf</tissue>
    </source>
</reference>
<protein>
    <submittedName>
        <fullName evidence="1">Uncharacterized protein</fullName>
    </submittedName>
</protein>
<dbReference type="Gene3D" id="1.10.110.10">
    <property type="entry name" value="Plant lipid-transfer and hydrophobic proteins"/>
    <property type="match status" value="1"/>
</dbReference>
<dbReference type="AlphaFoldDB" id="A0A8T2TQA3"/>
<dbReference type="Proteomes" id="UP000825935">
    <property type="component" value="Chromosome 11"/>
</dbReference>
<organism evidence="1 2">
    <name type="scientific">Ceratopteris richardii</name>
    <name type="common">Triangle waterfern</name>
    <dbReference type="NCBI Taxonomy" id="49495"/>
    <lineage>
        <taxon>Eukaryota</taxon>
        <taxon>Viridiplantae</taxon>
        <taxon>Streptophyta</taxon>
        <taxon>Embryophyta</taxon>
        <taxon>Tracheophyta</taxon>
        <taxon>Polypodiopsida</taxon>
        <taxon>Polypodiidae</taxon>
        <taxon>Polypodiales</taxon>
        <taxon>Pteridineae</taxon>
        <taxon>Pteridaceae</taxon>
        <taxon>Parkerioideae</taxon>
        <taxon>Ceratopteris</taxon>
    </lineage>
</organism>
<dbReference type="SUPFAM" id="SSF47699">
    <property type="entry name" value="Bifunctional inhibitor/lipid-transfer protein/seed storage 2S albumin"/>
    <property type="match status" value="1"/>
</dbReference>
<keyword evidence="2" id="KW-1185">Reference proteome</keyword>
<evidence type="ECO:0000313" key="1">
    <source>
        <dbReference type="EMBL" id="KAH7424510.1"/>
    </source>
</evidence>
<sequence length="59" mass="6393">MRNDSGTAQTSRAARQNICRCVQSAARFINPDPSAVHNLPTICGARNTFSLSDDCSRIP</sequence>